<reference evidence="2 3" key="1">
    <citation type="submission" date="2018-07" db="EMBL/GenBank/DDBJ databases">
        <title>Genomic Encyclopedia of Type Strains, Phase IV (KMG-IV): sequencing the most valuable type-strain genomes for metagenomic binning, comparative biology and taxonomic classification.</title>
        <authorList>
            <person name="Goeker M."/>
        </authorList>
    </citation>
    <scope>NUCLEOTIDE SEQUENCE [LARGE SCALE GENOMIC DNA]</scope>
    <source>
        <strain evidence="2 3">DSM 44952</strain>
    </source>
</reference>
<comment type="caution">
    <text evidence="2">The sequence shown here is derived from an EMBL/GenBank/DDBJ whole genome shotgun (WGS) entry which is preliminary data.</text>
</comment>
<name>A0A370HBY7_9NOCA</name>
<dbReference type="STRING" id="1210089.GCA_001613165_01661"/>
<accession>A0A370HBY7</accession>
<dbReference type="EMBL" id="QQAZ01000002">
    <property type="protein sequence ID" value="RDI54011.1"/>
    <property type="molecule type" value="Genomic_DNA"/>
</dbReference>
<dbReference type="RefSeq" id="WP_068015968.1">
    <property type="nucleotide sequence ID" value="NZ_QQAZ01000002.1"/>
</dbReference>
<organism evidence="2 3">
    <name type="scientific">Nocardia mexicana</name>
    <dbReference type="NCBI Taxonomy" id="279262"/>
    <lineage>
        <taxon>Bacteria</taxon>
        <taxon>Bacillati</taxon>
        <taxon>Actinomycetota</taxon>
        <taxon>Actinomycetes</taxon>
        <taxon>Mycobacteriales</taxon>
        <taxon>Nocardiaceae</taxon>
        <taxon>Nocardia</taxon>
    </lineage>
</organism>
<sequence length="73" mass="8045">MAELIVAAIGAVGFVAGWLRYMPRLKQYRRNHVRFRFSAEITVHTADGTEIMHLVLGRSDCTALPGGDNNTTA</sequence>
<proteinExistence type="predicted"/>
<protein>
    <submittedName>
        <fullName evidence="2">Uncharacterized protein</fullName>
    </submittedName>
</protein>
<evidence type="ECO:0000313" key="3">
    <source>
        <dbReference type="Proteomes" id="UP000255355"/>
    </source>
</evidence>
<keyword evidence="3" id="KW-1185">Reference proteome</keyword>
<dbReference type="AlphaFoldDB" id="A0A370HBY7"/>
<evidence type="ECO:0000313" key="2">
    <source>
        <dbReference type="EMBL" id="RDI54011.1"/>
    </source>
</evidence>
<feature type="transmembrane region" description="Helical" evidence="1">
    <location>
        <begin position="6"/>
        <end position="22"/>
    </location>
</feature>
<keyword evidence="1" id="KW-0812">Transmembrane</keyword>
<dbReference type="Proteomes" id="UP000255355">
    <property type="component" value="Unassembled WGS sequence"/>
</dbReference>
<evidence type="ECO:0000256" key="1">
    <source>
        <dbReference type="SAM" id="Phobius"/>
    </source>
</evidence>
<keyword evidence="1" id="KW-0472">Membrane</keyword>
<keyword evidence="1" id="KW-1133">Transmembrane helix</keyword>
<gene>
    <name evidence="2" type="ORF">DFR68_102132</name>
</gene>